<name>A0AAN7Z6D2_9PEZI</name>
<comment type="similarity">
    <text evidence="2">Belongs to the alpha-IPM synthase/homocitrate synthase family.</text>
</comment>
<dbReference type="GO" id="GO:0019878">
    <property type="term" value="P:lysine biosynthetic process via aminoadipic acid"/>
    <property type="evidence" value="ECO:0007669"/>
    <property type="project" value="TreeGrafter"/>
</dbReference>
<evidence type="ECO:0000256" key="2">
    <source>
        <dbReference type="RuleBase" id="RU003523"/>
    </source>
</evidence>
<dbReference type="PROSITE" id="PS00815">
    <property type="entry name" value="AIPM_HOMOCIT_SYNTH_1"/>
    <property type="match status" value="1"/>
</dbReference>
<dbReference type="AlphaFoldDB" id="A0AAN7Z6D2"/>
<gene>
    <name evidence="4" type="ORF">RRF57_005887</name>
</gene>
<dbReference type="InterPro" id="IPR000891">
    <property type="entry name" value="PYR_CT"/>
</dbReference>
<dbReference type="InterPro" id="IPR050073">
    <property type="entry name" value="2-IPM_HCS-like"/>
</dbReference>
<dbReference type="PANTHER" id="PTHR10277:SF48">
    <property type="entry name" value="HOMOCITRATE SYNTHASE, CYTOSOLIC ISOZYME-RELATED"/>
    <property type="match status" value="1"/>
</dbReference>
<evidence type="ECO:0000313" key="4">
    <source>
        <dbReference type="EMBL" id="KAK5630172.1"/>
    </source>
</evidence>
<dbReference type="SUPFAM" id="SSF51569">
    <property type="entry name" value="Aldolase"/>
    <property type="match status" value="1"/>
</dbReference>
<evidence type="ECO:0000256" key="1">
    <source>
        <dbReference type="ARBA" id="ARBA00022679"/>
    </source>
</evidence>
<evidence type="ECO:0000313" key="5">
    <source>
        <dbReference type="Proteomes" id="UP001305414"/>
    </source>
</evidence>
<dbReference type="Pfam" id="PF00682">
    <property type="entry name" value="HMGL-like"/>
    <property type="match status" value="1"/>
</dbReference>
<dbReference type="PANTHER" id="PTHR10277">
    <property type="entry name" value="HOMOCITRATE SYNTHASE-RELATED"/>
    <property type="match status" value="1"/>
</dbReference>
<protein>
    <recommendedName>
        <fullName evidence="3">Pyruvate carboxyltransferase domain-containing protein</fullName>
    </recommendedName>
</protein>
<dbReference type="GO" id="GO:0004410">
    <property type="term" value="F:homocitrate synthase activity"/>
    <property type="evidence" value="ECO:0007669"/>
    <property type="project" value="TreeGrafter"/>
</dbReference>
<feature type="domain" description="Pyruvate carboxyltransferase" evidence="3">
    <location>
        <begin position="43"/>
        <end position="228"/>
    </location>
</feature>
<keyword evidence="5" id="KW-1185">Reference proteome</keyword>
<comment type="caution">
    <text evidence="4">The sequence shown here is derived from an EMBL/GenBank/DDBJ whole genome shotgun (WGS) entry which is preliminary data.</text>
</comment>
<reference evidence="4 5" key="1">
    <citation type="submission" date="2023-10" db="EMBL/GenBank/DDBJ databases">
        <title>Draft genome sequence of Xylaria bambusicola isolate GMP-LS, the root and basal stem rot pathogen of sugarcane in Indonesia.</title>
        <authorList>
            <person name="Selvaraj P."/>
            <person name="Muralishankar V."/>
            <person name="Muruganantham S."/>
            <person name="Sp S."/>
            <person name="Haryani S."/>
            <person name="Lau K.J.X."/>
            <person name="Naqvi N.I."/>
        </authorList>
    </citation>
    <scope>NUCLEOTIDE SEQUENCE [LARGE SCALE GENOMIC DNA]</scope>
    <source>
        <strain evidence="4">GMP-LS</strain>
    </source>
</reference>
<dbReference type="InterPro" id="IPR013785">
    <property type="entry name" value="Aldolase_TIM"/>
</dbReference>
<dbReference type="Gene3D" id="3.20.20.70">
    <property type="entry name" value="Aldolase class I"/>
    <property type="match status" value="1"/>
</dbReference>
<dbReference type="InterPro" id="IPR002034">
    <property type="entry name" value="AIPM/Hcit_synth_CS"/>
</dbReference>
<organism evidence="4 5">
    <name type="scientific">Xylaria bambusicola</name>
    <dbReference type="NCBI Taxonomy" id="326684"/>
    <lineage>
        <taxon>Eukaryota</taxon>
        <taxon>Fungi</taxon>
        <taxon>Dikarya</taxon>
        <taxon>Ascomycota</taxon>
        <taxon>Pezizomycotina</taxon>
        <taxon>Sordariomycetes</taxon>
        <taxon>Xylariomycetidae</taxon>
        <taxon>Xylariales</taxon>
        <taxon>Xylariaceae</taxon>
        <taxon>Xylaria</taxon>
    </lineage>
</organism>
<dbReference type="EMBL" id="JAWHQM010000015">
    <property type="protein sequence ID" value="KAK5630172.1"/>
    <property type="molecule type" value="Genomic_DNA"/>
</dbReference>
<proteinExistence type="inferred from homology"/>
<dbReference type="GO" id="GO:0005739">
    <property type="term" value="C:mitochondrion"/>
    <property type="evidence" value="ECO:0007669"/>
    <property type="project" value="TreeGrafter"/>
</dbReference>
<keyword evidence="1 2" id="KW-0808">Transferase</keyword>
<sequence length="232" mass="25449">MTSNGAAHGPMNGTTNGIHAVQRLPKSSPYQSCQDCFSNVANYKIIDSTLREGEQFSQAYFSSEDKIKIVKALDSFGVDYIELTNPCSSPQSFEDCKRIASLDLKVETGVDGVNLVIGTSSFLREFSHGKSLEMIQKTALEVIAYVKRSVAQLISMLYPNIPGLKALASHTLQKAFELTPLFSSQGVEVRFSSEDSFRSDLVDLLSLYKAVDKAGVHRIGIADTVFVFTVFL</sequence>
<accession>A0AAN7Z6D2</accession>
<evidence type="ECO:0000259" key="3">
    <source>
        <dbReference type="Pfam" id="PF00682"/>
    </source>
</evidence>
<dbReference type="Proteomes" id="UP001305414">
    <property type="component" value="Unassembled WGS sequence"/>
</dbReference>